<dbReference type="InterPro" id="IPR016181">
    <property type="entry name" value="Acyl_CoA_acyltransferase"/>
</dbReference>
<dbReference type="InterPro" id="IPR000182">
    <property type="entry name" value="GNAT_dom"/>
</dbReference>
<dbReference type="PANTHER" id="PTHR20905">
    <property type="entry name" value="N-ACETYLTRANSFERASE-RELATED"/>
    <property type="match status" value="1"/>
</dbReference>
<accession>A0A0A1WG81</accession>
<dbReference type="Pfam" id="PF00583">
    <property type="entry name" value="Acetyltransf_1"/>
    <property type="match status" value="1"/>
</dbReference>
<dbReference type="AlphaFoldDB" id="A0A0A1WG81"/>
<proteinExistence type="predicted"/>
<evidence type="ECO:0000259" key="1">
    <source>
        <dbReference type="Pfam" id="PF00583"/>
    </source>
</evidence>
<sequence length="273" mass="31424">MNIINRRNYILFGVNFYRNYHKMRANDGRLWGKFNNDEFEVRSLTKSGLEEALEILDKSFFLNEPICIACEIHLPENAQARSELRELCRATADDGVSLVANHVQSGKIVGVLFNKLQYIPPNGEDPFFIQFRKECTKSPQAQCLMDFMNHVDSETDVFELYKIDTLLELMFVATLPEWGRRGIGSQLIRYAIQLARELSEGIGVDEIHPQLRDKRPKAVTAIFTSIFSQKFGNSQNFKVINRVPYTDYAYNGKTFDQSINPLHKTSEHCAMLL</sequence>
<feature type="domain" description="N-acetyltransferase" evidence="1">
    <location>
        <begin position="160"/>
        <end position="198"/>
    </location>
</feature>
<dbReference type="EMBL" id="GBXI01016425">
    <property type="protein sequence ID" value="JAC97866.1"/>
    <property type="molecule type" value="Transcribed_RNA"/>
</dbReference>
<dbReference type="GO" id="GO:0008080">
    <property type="term" value="F:N-acetyltransferase activity"/>
    <property type="evidence" value="ECO:0007669"/>
    <property type="project" value="TreeGrafter"/>
</dbReference>
<dbReference type="Gene3D" id="3.40.630.30">
    <property type="match status" value="1"/>
</dbReference>
<organism evidence="2">
    <name type="scientific">Zeugodacus cucurbitae</name>
    <name type="common">Melon fruit fly</name>
    <name type="synonym">Bactrocera cucurbitae</name>
    <dbReference type="NCBI Taxonomy" id="28588"/>
    <lineage>
        <taxon>Eukaryota</taxon>
        <taxon>Metazoa</taxon>
        <taxon>Ecdysozoa</taxon>
        <taxon>Arthropoda</taxon>
        <taxon>Hexapoda</taxon>
        <taxon>Insecta</taxon>
        <taxon>Pterygota</taxon>
        <taxon>Neoptera</taxon>
        <taxon>Endopterygota</taxon>
        <taxon>Diptera</taxon>
        <taxon>Brachycera</taxon>
        <taxon>Muscomorpha</taxon>
        <taxon>Tephritoidea</taxon>
        <taxon>Tephritidae</taxon>
        <taxon>Zeugodacus</taxon>
        <taxon>Zeugodacus</taxon>
    </lineage>
</organism>
<protein>
    <submittedName>
        <fullName evidence="2">Urease accessory protein UreF</fullName>
    </submittedName>
</protein>
<name>A0A0A1WG81_ZEUCU</name>
<gene>
    <name evidence="2" type="primary">ureF_1</name>
    <name evidence="2" type="ORF">g.34112</name>
</gene>
<evidence type="ECO:0000313" key="2">
    <source>
        <dbReference type="EMBL" id="JAC97866.1"/>
    </source>
</evidence>
<dbReference type="SUPFAM" id="SSF55729">
    <property type="entry name" value="Acyl-CoA N-acyltransferases (Nat)"/>
    <property type="match status" value="1"/>
</dbReference>
<dbReference type="PANTHER" id="PTHR20905:SF28">
    <property type="entry name" value="GH28833P-RELATED"/>
    <property type="match status" value="1"/>
</dbReference>
<reference evidence="2" key="1">
    <citation type="submission" date="2014-11" db="EMBL/GenBank/DDBJ databases">
        <authorList>
            <person name="Geib S."/>
        </authorList>
    </citation>
    <scope>NUCLEOTIDE SEQUENCE</scope>
</reference>
<dbReference type="CDD" id="cd04301">
    <property type="entry name" value="NAT_SF"/>
    <property type="match status" value="1"/>
</dbReference>
<reference evidence="2" key="2">
    <citation type="journal article" date="2015" name="Gigascience">
        <title>Reconstructing a comprehensive transcriptome assembly of a white-pupal translocated strain of the pest fruit fly Bactrocera cucurbitae.</title>
        <authorList>
            <person name="Sim S.B."/>
            <person name="Calla B."/>
            <person name="Hall B."/>
            <person name="DeRego T."/>
            <person name="Geib S.M."/>
        </authorList>
    </citation>
    <scope>NUCLEOTIDE SEQUENCE</scope>
</reference>